<reference evidence="3 4" key="1">
    <citation type="submission" date="2019-02" db="EMBL/GenBank/DDBJ databases">
        <title>Prokaryotic population dynamics and viral predation in marine succession experiment using metagenomics: the confinement effect.</title>
        <authorList>
            <person name="Haro-Moreno J.M."/>
            <person name="Rodriguez-Valera F."/>
            <person name="Lopez-Perez M."/>
        </authorList>
    </citation>
    <scope>NUCLEOTIDE SEQUENCE [LARGE SCALE GENOMIC DNA]</scope>
    <source>
        <strain evidence="3">MED-G169</strain>
    </source>
</reference>
<dbReference type="SUPFAM" id="SSF53474">
    <property type="entry name" value="alpha/beta-Hydrolases"/>
    <property type="match status" value="1"/>
</dbReference>
<evidence type="ECO:0000259" key="2">
    <source>
        <dbReference type="Pfam" id="PF07859"/>
    </source>
</evidence>
<organism evidence="3 4">
    <name type="scientific">SAR92 clade bacterium</name>
    <dbReference type="NCBI Taxonomy" id="2315479"/>
    <lineage>
        <taxon>Bacteria</taxon>
        <taxon>Pseudomonadati</taxon>
        <taxon>Pseudomonadota</taxon>
        <taxon>Gammaproteobacteria</taxon>
        <taxon>Cellvibrionales</taxon>
        <taxon>Porticoccaceae</taxon>
        <taxon>SAR92 clade</taxon>
    </lineage>
</organism>
<sequence length="410" mass="44835">MGNYLKDKLLRPIGRRGFIGSAITSLLGGLAIFRGGFVTSSEVKTPDSKISGLDFSLPGRLGNPNLTLLEDPRLDPRIRDAYLKVPLFSTPPPPISINPSYEEAIDLVEWMDKAMESRKVLGEESMPSFADITSTKEMISDKSGHKIELYLDRPMDTDGPIPCIVHFHGGGMSFSSAKNPYTIRWRKSLAQQGALVIGVEFSNQTLHEGNHPFPAGLNDCAESVIWANKNRSKLGISSIVITGESGGGNLVLATAIKANKEGWIDAIDGVYSLAPMIIGIYGPELPPNLASYRENLDYVGNLPLVRNMTKVYDPNDMHGENSLAWPFFAKESELRGLPPHIIVNYELDLIRDDGVVFAQKLRAAGVEATSIVVNGADHVPEIAMPDTIPELTRDRLISIAEFARGVQSQR</sequence>
<comment type="caution">
    <text evidence="3">The sequence shown here is derived from an EMBL/GenBank/DDBJ whole genome shotgun (WGS) entry which is preliminary data.</text>
</comment>
<dbReference type="Proteomes" id="UP000318148">
    <property type="component" value="Unassembled WGS sequence"/>
</dbReference>
<keyword evidence="1 3" id="KW-0378">Hydrolase</keyword>
<dbReference type="PANTHER" id="PTHR48081:SF8">
    <property type="entry name" value="ALPHA_BETA HYDROLASE FOLD-3 DOMAIN-CONTAINING PROTEIN-RELATED"/>
    <property type="match status" value="1"/>
</dbReference>
<dbReference type="AlphaFoldDB" id="A0A520LLH8"/>
<dbReference type="InterPro" id="IPR029058">
    <property type="entry name" value="AB_hydrolase_fold"/>
</dbReference>
<proteinExistence type="predicted"/>
<evidence type="ECO:0000256" key="1">
    <source>
        <dbReference type="ARBA" id="ARBA00022801"/>
    </source>
</evidence>
<feature type="domain" description="Alpha/beta hydrolase fold-3" evidence="2">
    <location>
        <begin position="164"/>
        <end position="379"/>
    </location>
</feature>
<dbReference type="InterPro" id="IPR013094">
    <property type="entry name" value="AB_hydrolase_3"/>
</dbReference>
<protein>
    <submittedName>
        <fullName evidence="3">Steryl acetyl hydrolase</fullName>
    </submittedName>
</protein>
<dbReference type="PANTHER" id="PTHR48081">
    <property type="entry name" value="AB HYDROLASE SUPERFAMILY PROTEIN C4A8.06C"/>
    <property type="match status" value="1"/>
</dbReference>
<dbReference type="Pfam" id="PF07859">
    <property type="entry name" value="Abhydrolase_3"/>
    <property type="match status" value="1"/>
</dbReference>
<dbReference type="GO" id="GO:0016787">
    <property type="term" value="F:hydrolase activity"/>
    <property type="evidence" value="ECO:0007669"/>
    <property type="project" value="UniProtKB-KW"/>
</dbReference>
<name>A0A520LLH8_9GAMM</name>
<dbReference type="InterPro" id="IPR050300">
    <property type="entry name" value="GDXG_lipolytic_enzyme"/>
</dbReference>
<dbReference type="Gene3D" id="3.40.50.1820">
    <property type="entry name" value="alpha/beta hydrolase"/>
    <property type="match status" value="1"/>
</dbReference>
<accession>A0A520LLH8</accession>
<evidence type="ECO:0000313" key="3">
    <source>
        <dbReference type="EMBL" id="RZO05361.1"/>
    </source>
</evidence>
<evidence type="ECO:0000313" key="4">
    <source>
        <dbReference type="Proteomes" id="UP000318148"/>
    </source>
</evidence>
<gene>
    <name evidence="3" type="ORF">EVB02_03455</name>
</gene>
<dbReference type="EMBL" id="SHBO01000043">
    <property type="protein sequence ID" value="RZO05361.1"/>
    <property type="molecule type" value="Genomic_DNA"/>
</dbReference>